<dbReference type="STRING" id="478820.A0A196SL64"/>
<comment type="caution">
    <text evidence="4">The sequence shown here is derived from an EMBL/GenBank/DDBJ whole genome shotgun (WGS) entry which is preliminary data.</text>
</comment>
<dbReference type="Gene3D" id="3.30.420.40">
    <property type="match status" value="2"/>
</dbReference>
<keyword evidence="2 3" id="KW-0067">ATP-binding</keyword>
<dbReference type="Proteomes" id="UP000078348">
    <property type="component" value="Unassembled WGS sequence"/>
</dbReference>
<gene>
    <name evidence="4" type="ORF">AV274_1613</name>
</gene>
<dbReference type="OrthoDB" id="10499072at2759"/>
<keyword evidence="1 3" id="KW-0547">Nucleotide-binding</keyword>
<protein>
    <submittedName>
        <fullName evidence="4">Hsp70</fullName>
    </submittedName>
</protein>
<dbReference type="GO" id="GO:0005524">
    <property type="term" value="F:ATP binding"/>
    <property type="evidence" value="ECO:0007669"/>
    <property type="project" value="UniProtKB-KW"/>
</dbReference>
<dbReference type="Pfam" id="PF00012">
    <property type="entry name" value="HSP70"/>
    <property type="match status" value="1"/>
</dbReference>
<evidence type="ECO:0000313" key="4">
    <source>
        <dbReference type="EMBL" id="OAO16649.1"/>
    </source>
</evidence>
<dbReference type="GO" id="GO:0140662">
    <property type="term" value="F:ATP-dependent protein folding chaperone"/>
    <property type="evidence" value="ECO:0007669"/>
    <property type="project" value="InterPro"/>
</dbReference>
<evidence type="ECO:0000256" key="2">
    <source>
        <dbReference type="ARBA" id="ARBA00022840"/>
    </source>
</evidence>
<reference evidence="4 5" key="1">
    <citation type="submission" date="2016-05" db="EMBL/GenBank/DDBJ databases">
        <title>Nuclear genome of Blastocystis sp. subtype 1 NandII.</title>
        <authorList>
            <person name="Gentekaki E."/>
            <person name="Curtis B."/>
            <person name="Stairs C."/>
            <person name="Eme L."/>
            <person name="Herman E."/>
            <person name="Klimes V."/>
            <person name="Arias M.C."/>
            <person name="Elias M."/>
            <person name="Hilliou F."/>
            <person name="Klute M."/>
            <person name="Malik S.-B."/>
            <person name="Pightling A."/>
            <person name="Rachubinski R."/>
            <person name="Salas D."/>
            <person name="Schlacht A."/>
            <person name="Suga H."/>
            <person name="Archibald J."/>
            <person name="Ball S.G."/>
            <person name="Clark G."/>
            <person name="Dacks J."/>
            <person name="Van Der Giezen M."/>
            <person name="Tsaousis A."/>
            <person name="Roger A."/>
        </authorList>
    </citation>
    <scope>NUCLEOTIDE SEQUENCE [LARGE SCALE GENOMIC DNA]</scope>
    <source>
        <strain evidence="5">ATCC 50177 / NandII</strain>
    </source>
</reference>
<dbReference type="InterPro" id="IPR043129">
    <property type="entry name" value="ATPase_NBD"/>
</dbReference>
<accession>A0A196SL64</accession>
<dbReference type="EMBL" id="LXWW01000068">
    <property type="protein sequence ID" value="OAO16649.1"/>
    <property type="molecule type" value="Genomic_DNA"/>
</dbReference>
<dbReference type="InterPro" id="IPR018181">
    <property type="entry name" value="Heat_shock_70_CS"/>
</dbReference>
<dbReference type="CDD" id="cd24029">
    <property type="entry name" value="ASKHA_NBD_HSP70_DnaK_HscA_HscC"/>
    <property type="match status" value="1"/>
</dbReference>
<evidence type="ECO:0000256" key="3">
    <source>
        <dbReference type="RuleBase" id="RU003322"/>
    </source>
</evidence>
<dbReference type="SUPFAM" id="SSF53067">
    <property type="entry name" value="Actin-like ATPase domain"/>
    <property type="match status" value="2"/>
</dbReference>
<dbReference type="PRINTS" id="PR00301">
    <property type="entry name" value="HEATSHOCK70"/>
</dbReference>
<name>A0A196SL64_BLAHN</name>
<sequence length="580" mass="65028">MEYPVLGIDLGTCFSCVYGYKNGHFVAVPCERGGNTTPSVIQYKENGIVCGWGAKSTIRSNAENTIYDVKRFLGLPYDQCAGIIEHEHYGFRCIRYDPTMVYEMKVGENTLFKTPEMVDADFLRYLASCAEAFLGYQPKGVVITVPAFFQYSQINATIRAAHAAGLHVYQTIYEPSAAAMAVTPIPTMDEKYILVYDLGGGTFDVAIIRSSLHEYNIVGNNGHPFLGGRDFDQVVFDIAARRLATIGVDIATWRASKLARLRTYCEQAKKELSSSNAFQFSFGEFGVDADVPLYITRAQFQEGIRHYIQLSIEICDAALQRAGVHLMQGRDSILLVGGSSKIPLVRAMLEEHYGRIVRADNNPDEDVAKGACLLALKHYCDEHDPPLSNPSPVMIPHSFVMRPVGISFGNGQVDEILPAGTPCNEERERVGNNFVIVTTVHVYCRDLQEREWRKIASFTVNAFYGAAYVRLVLNEMGRLRYSVGVVGQKPMFQNTLEIAKEDAEVVVQFDKKNIAIQQGLKTLRADLERERTKVPPRDDIVHELNKGIAFLESDNAFRVQLDGLNQYVENLHRWYLTLRP</sequence>
<dbReference type="PANTHER" id="PTHR19375">
    <property type="entry name" value="HEAT SHOCK PROTEIN 70KDA"/>
    <property type="match status" value="1"/>
</dbReference>
<comment type="similarity">
    <text evidence="3">Belongs to the heat shock protein 70 family.</text>
</comment>
<proteinExistence type="inferred from homology"/>
<dbReference type="InterPro" id="IPR013126">
    <property type="entry name" value="Hsp_70_fam"/>
</dbReference>
<evidence type="ECO:0000313" key="5">
    <source>
        <dbReference type="Proteomes" id="UP000078348"/>
    </source>
</evidence>
<dbReference type="PROSITE" id="PS01036">
    <property type="entry name" value="HSP70_3"/>
    <property type="match status" value="1"/>
</dbReference>
<keyword evidence="5" id="KW-1185">Reference proteome</keyword>
<organism evidence="4 5">
    <name type="scientific">Blastocystis sp. subtype 1 (strain ATCC 50177 / NandII)</name>
    <dbReference type="NCBI Taxonomy" id="478820"/>
    <lineage>
        <taxon>Eukaryota</taxon>
        <taxon>Sar</taxon>
        <taxon>Stramenopiles</taxon>
        <taxon>Bigyra</taxon>
        <taxon>Opalozoa</taxon>
        <taxon>Opalinata</taxon>
        <taxon>Blastocystidae</taxon>
        <taxon>Blastocystis</taxon>
    </lineage>
</organism>
<dbReference type="Gene3D" id="3.90.640.10">
    <property type="entry name" value="Actin, Chain A, domain 4"/>
    <property type="match status" value="1"/>
</dbReference>
<evidence type="ECO:0000256" key="1">
    <source>
        <dbReference type="ARBA" id="ARBA00022741"/>
    </source>
</evidence>
<dbReference type="AlphaFoldDB" id="A0A196SL64"/>